<dbReference type="EMBL" id="KZ819664">
    <property type="protein sequence ID" value="PWN29056.1"/>
    <property type="molecule type" value="Genomic_DNA"/>
</dbReference>
<dbReference type="OrthoDB" id="28413at2759"/>
<dbReference type="GO" id="GO:0007015">
    <property type="term" value="P:actin filament organization"/>
    <property type="evidence" value="ECO:0007669"/>
    <property type="project" value="TreeGrafter"/>
</dbReference>
<sequence>MATYTQRALGHASPSTPSPQTNSQSSTPPANSRYVPATSNSIAKINTVSYRNATIKAQIDTTMMVSDVIRQLCANAHLGVQEPPALFALRDEDDDELIDDANLARKIESGASFKLTASPLIEAAEMVDKLSSRDDRTLKMATYTLQRLIREPPFTAEFIRRGGLAELIGVVHAQSSGNTLAYALTSCQNLLEATDDGAQGLDGAFMAKVVRILVETERINVCRPATAILKKLVVAGPSTEPHSAGSAGSRSSGSSAGGFEAVFEKIRKEPAFLPTLVHRLASADATLCLYSLSLLNSLMRHVTDALFDDFNTELEKLGTSAAVARLMDSTRGEELATSILEYQNNIIRVLHHRLVTPVTPTDKRHVTALTYIWRQAKITEEATSDSPARMTPSSSTSSSNLRSSLNNSDAHTQGEIPPSASSTSSSSNRKIKWRKLGFQNENVARDFTSTGWLGLECCDAYIRTDPESYSQEILEQLHRPEIKRCPWGRASTAVVEMLADHWGISEGYSTAAMGFKPYLLSLPRVHYLAVRFFLRIWTESGAVSSDFPRVAALVRSQVRYALRDESGTQWADVRRSFLEAEYRSVRDRQMRELEMEDDYASQPAIRSLRARLYRESYDFVRTQRVQCLLEGAWFRTPSGTRFGGTMPASSTAGTAAAGGSAAPTVGRRRSSHGITPPTSGTSSGSRFAAAMGSSSNSTTPASSQPVWRFYRLSPNRRYLHYRESNVHDPTTPATSASSAAASLAPVRSGLDDLPQRIDLSKVTDIALHTATSMVPLPGSGGINGVHHTSPAASSSASLNNSFSLLGSPDSSLADLICVSEAQYAEWVDGLSMLRGSSDSTHPTSFGNNSVPPTPTTVAGTAPSSAGGSGSGNAIVHTTMTGEQIQALADIALKVKMLDLTGEKVEVPSGVAAPSLPANLDFWFSDI</sequence>
<dbReference type="PROSITE" id="PS51335">
    <property type="entry name" value="ELMO"/>
    <property type="match status" value="1"/>
</dbReference>
<feature type="region of interest" description="Disordered" evidence="5">
    <location>
        <begin position="837"/>
        <end position="871"/>
    </location>
</feature>
<keyword evidence="1" id="KW-0053">Apoptosis</keyword>
<dbReference type="GO" id="GO:0005886">
    <property type="term" value="C:plasma membrane"/>
    <property type="evidence" value="ECO:0007669"/>
    <property type="project" value="TreeGrafter"/>
</dbReference>
<dbReference type="GO" id="GO:0006915">
    <property type="term" value="P:apoptotic process"/>
    <property type="evidence" value="ECO:0007669"/>
    <property type="project" value="UniProtKB-KW"/>
</dbReference>
<keyword evidence="8" id="KW-1185">Reference proteome</keyword>
<evidence type="ECO:0000313" key="8">
    <source>
        <dbReference type="Proteomes" id="UP000245884"/>
    </source>
</evidence>
<feature type="compositionally biased region" description="Low complexity" evidence="5">
    <location>
        <begin position="393"/>
        <end position="408"/>
    </location>
</feature>
<feature type="compositionally biased region" description="Low complexity" evidence="5">
    <location>
        <begin position="647"/>
        <end position="664"/>
    </location>
</feature>
<dbReference type="InterPro" id="IPR011989">
    <property type="entry name" value="ARM-like"/>
</dbReference>
<dbReference type="Pfam" id="PF16457">
    <property type="entry name" value="PH_12"/>
    <property type="match status" value="1"/>
</dbReference>
<accession>A0A316UUS0</accession>
<evidence type="ECO:0000256" key="4">
    <source>
        <dbReference type="ARBA" id="ARBA00024863"/>
    </source>
</evidence>
<dbReference type="AlphaFoldDB" id="A0A316UUS0"/>
<feature type="region of interest" description="Disordered" evidence="5">
    <location>
        <begin position="644"/>
        <end position="704"/>
    </location>
</feature>
<feature type="compositionally biased region" description="Low complexity" evidence="5">
    <location>
        <begin position="672"/>
        <end position="685"/>
    </location>
</feature>
<evidence type="ECO:0000256" key="5">
    <source>
        <dbReference type="SAM" id="MobiDB-lite"/>
    </source>
</evidence>
<dbReference type="STRING" id="1569628.A0A316UUS0"/>
<dbReference type="Proteomes" id="UP000245884">
    <property type="component" value="Unassembled WGS sequence"/>
</dbReference>
<dbReference type="Gene3D" id="2.30.29.30">
    <property type="entry name" value="Pleckstrin-homology domain (PH domain)/Phosphotyrosine-binding domain (PTB)"/>
    <property type="match status" value="1"/>
</dbReference>
<evidence type="ECO:0000259" key="6">
    <source>
        <dbReference type="PROSITE" id="PS51335"/>
    </source>
</evidence>
<reference evidence="7 8" key="1">
    <citation type="journal article" date="2018" name="Mol. Biol. Evol.">
        <title>Broad Genomic Sampling Reveals a Smut Pathogenic Ancestry of the Fungal Clade Ustilaginomycotina.</title>
        <authorList>
            <person name="Kijpornyongpan T."/>
            <person name="Mondo S.J."/>
            <person name="Barry K."/>
            <person name="Sandor L."/>
            <person name="Lee J."/>
            <person name="Lipzen A."/>
            <person name="Pangilinan J."/>
            <person name="LaButti K."/>
            <person name="Hainaut M."/>
            <person name="Henrissat B."/>
            <person name="Grigoriev I.V."/>
            <person name="Spatafora J.W."/>
            <person name="Aime M.C."/>
        </authorList>
    </citation>
    <scope>NUCLEOTIDE SEQUENCE [LARGE SCALE GENOMIC DNA]</scope>
    <source>
        <strain evidence="7 8">MCA 5214</strain>
    </source>
</reference>
<dbReference type="InterPro" id="IPR001849">
    <property type="entry name" value="PH_domain"/>
</dbReference>
<feature type="region of interest" description="Disordered" evidence="5">
    <location>
        <begin position="382"/>
        <end position="428"/>
    </location>
</feature>
<keyword evidence="3" id="KW-0729">SH3-binding</keyword>
<feature type="domain" description="ELMO" evidence="6">
    <location>
        <begin position="397"/>
        <end position="562"/>
    </location>
</feature>
<evidence type="ECO:0000256" key="2">
    <source>
        <dbReference type="ARBA" id="ARBA00022907"/>
    </source>
</evidence>
<feature type="region of interest" description="Disordered" evidence="5">
    <location>
        <begin position="1"/>
        <end position="38"/>
    </location>
</feature>
<dbReference type="GeneID" id="37030450"/>
<dbReference type="InterPro" id="IPR016024">
    <property type="entry name" value="ARM-type_fold"/>
</dbReference>
<dbReference type="InterPro" id="IPR011993">
    <property type="entry name" value="PH-like_dom_sf"/>
</dbReference>
<evidence type="ECO:0000313" key="7">
    <source>
        <dbReference type="EMBL" id="PWN29056.1"/>
    </source>
</evidence>
<feature type="compositionally biased region" description="Low complexity" evidence="5">
    <location>
        <begin position="855"/>
        <end position="865"/>
    </location>
</feature>
<proteinExistence type="predicted"/>
<evidence type="ECO:0000256" key="3">
    <source>
        <dbReference type="ARBA" id="ARBA00023036"/>
    </source>
</evidence>
<dbReference type="Pfam" id="PF11841">
    <property type="entry name" value="ELMO_ARM"/>
    <property type="match status" value="1"/>
</dbReference>
<feature type="compositionally biased region" description="Low complexity" evidence="5">
    <location>
        <begin position="13"/>
        <end position="29"/>
    </location>
</feature>
<dbReference type="Pfam" id="PF04727">
    <property type="entry name" value="ELMO_CED12"/>
    <property type="match status" value="1"/>
</dbReference>
<feature type="compositionally biased region" description="Low complexity" evidence="5">
    <location>
        <begin position="693"/>
        <end position="703"/>
    </location>
</feature>
<dbReference type="PANTHER" id="PTHR12771">
    <property type="entry name" value="ENGULFMENT AND CELL MOTILITY"/>
    <property type="match status" value="1"/>
</dbReference>
<comment type="function">
    <text evidence="4">Involved in cytoskeletal rearrangements required for phagocytosis of apoptotic cells and cell motility. Acts in association with DOCK1 and CRK. Was initially proposed to be required in complex with DOCK1 to activate Rac Rho small GTPases. May enhance the guanine nucleotide exchange factor (GEF) activity of DOCK1.</text>
</comment>
<dbReference type="GO" id="GO:0017124">
    <property type="term" value="F:SH3 domain binding"/>
    <property type="evidence" value="ECO:0007669"/>
    <property type="project" value="UniProtKB-KW"/>
</dbReference>
<gene>
    <name evidence="7" type="ORF">BDZ90DRAFT_264172</name>
</gene>
<dbReference type="InterPro" id="IPR006816">
    <property type="entry name" value="ELMO_dom"/>
</dbReference>
<name>A0A316UUS0_9BASI</name>
<feature type="compositionally biased region" description="Polar residues" evidence="5">
    <location>
        <begin position="837"/>
        <end position="848"/>
    </location>
</feature>
<protein>
    <recommendedName>
        <fullName evidence="6">ELMO domain-containing protein</fullName>
    </recommendedName>
</protein>
<evidence type="ECO:0000256" key="1">
    <source>
        <dbReference type="ARBA" id="ARBA00022703"/>
    </source>
</evidence>
<keyword evidence="2" id="KW-0581">Phagocytosis</keyword>
<organism evidence="7 8">
    <name type="scientific">Jaminaea rosea</name>
    <dbReference type="NCBI Taxonomy" id="1569628"/>
    <lineage>
        <taxon>Eukaryota</taxon>
        <taxon>Fungi</taxon>
        <taxon>Dikarya</taxon>
        <taxon>Basidiomycota</taxon>
        <taxon>Ustilaginomycotina</taxon>
        <taxon>Exobasidiomycetes</taxon>
        <taxon>Microstromatales</taxon>
        <taxon>Microstromatales incertae sedis</taxon>
        <taxon>Jaminaea</taxon>
    </lineage>
</organism>
<dbReference type="InterPro" id="IPR024574">
    <property type="entry name" value="ELMO_ARM"/>
</dbReference>
<dbReference type="InterPro" id="IPR050868">
    <property type="entry name" value="ELMO_domain-containing"/>
</dbReference>
<dbReference type="PANTHER" id="PTHR12771:SF56">
    <property type="entry name" value="CED-12"/>
    <property type="match status" value="1"/>
</dbReference>
<dbReference type="SUPFAM" id="SSF48371">
    <property type="entry name" value="ARM repeat"/>
    <property type="match status" value="1"/>
</dbReference>
<dbReference type="GO" id="GO:0048870">
    <property type="term" value="P:cell motility"/>
    <property type="evidence" value="ECO:0007669"/>
    <property type="project" value="TreeGrafter"/>
</dbReference>
<dbReference type="Gene3D" id="1.25.10.10">
    <property type="entry name" value="Leucine-rich Repeat Variant"/>
    <property type="match status" value="1"/>
</dbReference>
<dbReference type="RefSeq" id="XP_025363668.1">
    <property type="nucleotide sequence ID" value="XM_025508627.1"/>
</dbReference>